<gene>
    <name evidence="6" type="ORF">ESB04_07965</name>
</gene>
<feature type="transmembrane region" description="Helical" evidence="5">
    <location>
        <begin position="247"/>
        <end position="270"/>
    </location>
</feature>
<name>A0A4Q1BZ94_9BACT</name>
<comment type="subcellular location">
    <subcellularLocation>
        <location evidence="1">Membrane</location>
        <topology evidence="1">Multi-pass membrane protein</topology>
    </subcellularLocation>
</comment>
<dbReference type="RefSeq" id="WP_129027203.1">
    <property type="nucleotide sequence ID" value="NZ_SDHY01000004.1"/>
</dbReference>
<dbReference type="InterPro" id="IPR050368">
    <property type="entry name" value="ClC-type_chloride_channel"/>
</dbReference>
<feature type="transmembrane region" description="Helical" evidence="5">
    <location>
        <begin position="12"/>
        <end position="33"/>
    </location>
</feature>
<evidence type="ECO:0000313" key="7">
    <source>
        <dbReference type="Proteomes" id="UP000289455"/>
    </source>
</evidence>
<keyword evidence="2 5" id="KW-0812">Transmembrane</keyword>
<accession>A0A4Q1BZ94</accession>
<evidence type="ECO:0000256" key="4">
    <source>
        <dbReference type="ARBA" id="ARBA00023136"/>
    </source>
</evidence>
<feature type="transmembrane region" description="Helical" evidence="5">
    <location>
        <begin position="139"/>
        <end position="164"/>
    </location>
</feature>
<dbReference type="SUPFAM" id="SSF81340">
    <property type="entry name" value="Clc chloride channel"/>
    <property type="match status" value="1"/>
</dbReference>
<feature type="transmembrane region" description="Helical" evidence="5">
    <location>
        <begin position="290"/>
        <end position="310"/>
    </location>
</feature>
<evidence type="ECO:0000256" key="3">
    <source>
        <dbReference type="ARBA" id="ARBA00022989"/>
    </source>
</evidence>
<organism evidence="6 7">
    <name type="scientific">Aquirufa rosea</name>
    <dbReference type="NCBI Taxonomy" id="2509241"/>
    <lineage>
        <taxon>Bacteria</taxon>
        <taxon>Pseudomonadati</taxon>
        <taxon>Bacteroidota</taxon>
        <taxon>Cytophagia</taxon>
        <taxon>Cytophagales</taxon>
        <taxon>Flectobacillaceae</taxon>
        <taxon>Aquirufa</taxon>
    </lineage>
</organism>
<evidence type="ECO:0000256" key="1">
    <source>
        <dbReference type="ARBA" id="ARBA00004141"/>
    </source>
</evidence>
<evidence type="ECO:0000256" key="5">
    <source>
        <dbReference type="SAM" id="Phobius"/>
    </source>
</evidence>
<keyword evidence="4 5" id="KW-0472">Membrane</keyword>
<protein>
    <recommendedName>
        <fullName evidence="8">Chloride channel protein</fullName>
    </recommendedName>
</protein>
<dbReference type="GO" id="GO:0015108">
    <property type="term" value="F:chloride transmembrane transporter activity"/>
    <property type="evidence" value="ECO:0007669"/>
    <property type="project" value="InterPro"/>
</dbReference>
<feature type="transmembrane region" description="Helical" evidence="5">
    <location>
        <begin position="331"/>
        <end position="351"/>
    </location>
</feature>
<feature type="transmembrane region" description="Helical" evidence="5">
    <location>
        <begin position="363"/>
        <end position="384"/>
    </location>
</feature>
<comment type="caution">
    <text evidence="6">The sequence shown here is derived from an EMBL/GenBank/DDBJ whole genome shotgun (WGS) entry which is preliminary data.</text>
</comment>
<sequence>MVKSKTRIWLSRIGMGLSISFLVGSASSLFLWGLDKIQIYRSEHLALLYFLPLLGALFQWIATSANSVHSLGTNDLIDCINEKKNHIPDLWGPYILVSTWLSQLLGASVGREGTAVQMGGVAAHQFSNLLSLDNEEKKIWIRAGISAGFSSVFGTPWAGCLFGLEIATVGKWSFKSILPCIFSAVGANWVSLHVWNTNHVIYPTVFLPSINLAFWAKLLIIGLFLGLLGLIYTRLESAISKIFTHIPIHFILKGILAGGILLIVLSFPYFHESIGLGSSFLLRPFESNETASFAISKTIATTLSLGLGFKGGEATPLFLIGAHASSAFQEILSWPAPFLAAIGFTCLYTGLAKTPLTSIAMGVELFGTEAWFCFFICCLIVMYISGKNGIFKKQDWSNWIPKPLYP</sequence>
<dbReference type="Proteomes" id="UP000289455">
    <property type="component" value="Unassembled WGS sequence"/>
</dbReference>
<dbReference type="OrthoDB" id="9767361at2"/>
<feature type="transmembrane region" description="Helical" evidence="5">
    <location>
        <begin position="176"/>
        <end position="195"/>
    </location>
</feature>
<dbReference type="PANTHER" id="PTHR43427">
    <property type="entry name" value="CHLORIDE CHANNEL PROTEIN CLC-E"/>
    <property type="match status" value="1"/>
</dbReference>
<proteinExistence type="predicted"/>
<dbReference type="AlphaFoldDB" id="A0A4Q1BZ94"/>
<dbReference type="Pfam" id="PF00654">
    <property type="entry name" value="Voltage_CLC"/>
    <property type="match status" value="1"/>
</dbReference>
<dbReference type="PRINTS" id="PR00762">
    <property type="entry name" value="CLCHANNEL"/>
</dbReference>
<keyword evidence="7" id="KW-1185">Reference proteome</keyword>
<feature type="transmembrane region" description="Helical" evidence="5">
    <location>
        <begin position="215"/>
        <end position="235"/>
    </location>
</feature>
<reference evidence="6 7" key="1">
    <citation type="submission" date="2019-01" db="EMBL/GenBank/DDBJ databases">
        <title>Cytophagaceae bacterium strain CAR-16.</title>
        <authorList>
            <person name="Chen W.-M."/>
        </authorList>
    </citation>
    <scope>NUCLEOTIDE SEQUENCE [LARGE SCALE GENOMIC DNA]</scope>
    <source>
        <strain evidence="6 7">CAR-16</strain>
    </source>
</reference>
<dbReference type="GO" id="GO:0016020">
    <property type="term" value="C:membrane"/>
    <property type="evidence" value="ECO:0007669"/>
    <property type="project" value="UniProtKB-SubCell"/>
</dbReference>
<dbReference type="InterPro" id="IPR014743">
    <property type="entry name" value="Cl-channel_core"/>
</dbReference>
<evidence type="ECO:0000313" key="6">
    <source>
        <dbReference type="EMBL" id="RXK48878.1"/>
    </source>
</evidence>
<dbReference type="PANTHER" id="PTHR43427:SF12">
    <property type="entry name" value="CHLORIDE TRANSPORTER"/>
    <property type="match status" value="1"/>
</dbReference>
<dbReference type="Gene3D" id="1.10.3080.10">
    <property type="entry name" value="Clc chloride channel"/>
    <property type="match status" value="1"/>
</dbReference>
<evidence type="ECO:0000256" key="2">
    <source>
        <dbReference type="ARBA" id="ARBA00022692"/>
    </source>
</evidence>
<feature type="transmembrane region" description="Helical" evidence="5">
    <location>
        <begin position="45"/>
        <end position="62"/>
    </location>
</feature>
<dbReference type="InterPro" id="IPR001807">
    <property type="entry name" value="ClC"/>
</dbReference>
<keyword evidence="3 5" id="KW-1133">Transmembrane helix</keyword>
<evidence type="ECO:0008006" key="8">
    <source>
        <dbReference type="Google" id="ProtNLM"/>
    </source>
</evidence>
<dbReference type="EMBL" id="SDHY01000004">
    <property type="protein sequence ID" value="RXK48878.1"/>
    <property type="molecule type" value="Genomic_DNA"/>
</dbReference>